<dbReference type="EC" id="2.1.1.171" evidence="3"/>
<evidence type="ECO:0000256" key="1">
    <source>
        <dbReference type="ARBA" id="ARBA00022603"/>
    </source>
</evidence>
<dbReference type="NCBIfam" id="TIGR00095">
    <property type="entry name" value="16S rRNA (guanine(966)-N(2))-methyltransferase RsmD"/>
    <property type="match status" value="1"/>
</dbReference>
<name>A0ABV7L2V7_9PROT</name>
<dbReference type="GO" id="GO:0052913">
    <property type="term" value="F:16S rRNA (guanine(966)-N(2))-methyltransferase activity"/>
    <property type="evidence" value="ECO:0007669"/>
    <property type="project" value="UniProtKB-EC"/>
</dbReference>
<organism evidence="3 4">
    <name type="scientific">Marinibaculum pumilum</name>
    <dbReference type="NCBI Taxonomy" id="1766165"/>
    <lineage>
        <taxon>Bacteria</taxon>
        <taxon>Pseudomonadati</taxon>
        <taxon>Pseudomonadota</taxon>
        <taxon>Alphaproteobacteria</taxon>
        <taxon>Rhodospirillales</taxon>
        <taxon>Rhodospirillaceae</taxon>
        <taxon>Marinibaculum</taxon>
    </lineage>
</organism>
<dbReference type="SUPFAM" id="SSF53335">
    <property type="entry name" value="S-adenosyl-L-methionine-dependent methyltransferases"/>
    <property type="match status" value="1"/>
</dbReference>
<dbReference type="CDD" id="cd02440">
    <property type="entry name" value="AdoMet_MTases"/>
    <property type="match status" value="1"/>
</dbReference>
<dbReference type="PIRSF" id="PIRSF004553">
    <property type="entry name" value="CHP00095"/>
    <property type="match status" value="1"/>
</dbReference>
<dbReference type="Proteomes" id="UP001595528">
    <property type="component" value="Unassembled WGS sequence"/>
</dbReference>
<gene>
    <name evidence="3" type="primary">rsmD</name>
    <name evidence="3" type="ORF">ACFOGJ_16950</name>
</gene>
<keyword evidence="1 3" id="KW-0489">Methyltransferase</keyword>
<dbReference type="PROSITE" id="PS00092">
    <property type="entry name" value="N6_MTASE"/>
    <property type="match status" value="1"/>
</dbReference>
<keyword evidence="4" id="KW-1185">Reference proteome</keyword>
<protein>
    <submittedName>
        <fullName evidence="3">16S rRNA (Guanine(966)-N(2))-methyltransferase RsmD</fullName>
        <ecNumber evidence="3">2.1.1.171</ecNumber>
    </submittedName>
</protein>
<dbReference type="PANTHER" id="PTHR43542">
    <property type="entry name" value="METHYLTRANSFERASE"/>
    <property type="match status" value="1"/>
</dbReference>
<evidence type="ECO:0000256" key="2">
    <source>
        <dbReference type="ARBA" id="ARBA00022679"/>
    </source>
</evidence>
<dbReference type="InterPro" id="IPR004398">
    <property type="entry name" value="RNA_MeTrfase_RsmD"/>
</dbReference>
<proteinExistence type="predicted"/>
<sequence>MAGRQRPTRRPAGSAPTGLRIVGGRWRGRKLDAGDDRSVRPTSERMREALFNILAHNPDWRRDDGPLPLGAAVLDVFAGSGALGLEALSRGAARAAFLEADGHACALIRRNLSGLGLTDREAHVQRGDALLPGPAPFAADLAFLDPPYGKALAGPALAALRRHGWLAPGALAVVETGASEPMPEAEGFTLVDERRYGIARAAFLVLEG</sequence>
<accession>A0ABV7L2V7</accession>
<dbReference type="InterPro" id="IPR029063">
    <property type="entry name" value="SAM-dependent_MTases_sf"/>
</dbReference>
<reference evidence="4" key="1">
    <citation type="journal article" date="2019" name="Int. J. Syst. Evol. Microbiol.">
        <title>The Global Catalogue of Microorganisms (GCM) 10K type strain sequencing project: providing services to taxonomists for standard genome sequencing and annotation.</title>
        <authorList>
            <consortium name="The Broad Institute Genomics Platform"/>
            <consortium name="The Broad Institute Genome Sequencing Center for Infectious Disease"/>
            <person name="Wu L."/>
            <person name="Ma J."/>
        </authorList>
    </citation>
    <scope>NUCLEOTIDE SEQUENCE [LARGE SCALE GENOMIC DNA]</scope>
    <source>
        <strain evidence="4">KCTC 42964</strain>
    </source>
</reference>
<keyword evidence="2 3" id="KW-0808">Transferase</keyword>
<dbReference type="Pfam" id="PF03602">
    <property type="entry name" value="Cons_hypoth95"/>
    <property type="match status" value="1"/>
</dbReference>
<dbReference type="PANTHER" id="PTHR43542:SF1">
    <property type="entry name" value="METHYLTRANSFERASE"/>
    <property type="match status" value="1"/>
</dbReference>
<dbReference type="RefSeq" id="WP_379902578.1">
    <property type="nucleotide sequence ID" value="NZ_JBHRTR010000029.1"/>
</dbReference>
<dbReference type="Gene3D" id="3.40.50.150">
    <property type="entry name" value="Vaccinia Virus protein VP39"/>
    <property type="match status" value="1"/>
</dbReference>
<evidence type="ECO:0000313" key="3">
    <source>
        <dbReference type="EMBL" id="MFC3228935.1"/>
    </source>
</evidence>
<dbReference type="InterPro" id="IPR002052">
    <property type="entry name" value="DNA_methylase_N6_adenine_CS"/>
</dbReference>
<evidence type="ECO:0000313" key="4">
    <source>
        <dbReference type="Proteomes" id="UP001595528"/>
    </source>
</evidence>
<dbReference type="EMBL" id="JBHRTR010000029">
    <property type="protein sequence ID" value="MFC3228935.1"/>
    <property type="molecule type" value="Genomic_DNA"/>
</dbReference>
<comment type="caution">
    <text evidence="3">The sequence shown here is derived from an EMBL/GenBank/DDBJ whole genome shotgun (WGS) entry which is preliminary data.</text>
</comment>